<feature type="domain" description="Ecp2 effector protein-like" evidence="2">
    <location>
        <begin position="37"/>
        <end position="133"/>
    </location>
</feature>
<dbReference type="EMBL" id="MTQA01000100">
    <property type="protein sequence ID" value="PNP78642.1"/>
    <property type="molecule type" value="Genomic_DNA"/>
</dbReference>
<dbReference type="AlphaFoldDB" id="A0A2K0W8N4"/>
<dbReference type="InterPro" id="IPR029226">
    <property type="entry name" value="Ecp2-like"/>
</dbReference>
<keyword evidence="4" id="KW-1185">Reference proteome</keyword>
<gene>
    <name evidence="3" type="ORF">FNYG_07988</name>
</gene>
<comment type="caution">
    <text evidence="3">The sequence shown here is derived from an EMBL/GenBank/DDBJ whole genome shotgun (WGS) entry which is preliminary data.</text>
</comment>
<accession>A0A2K0W8N4</accession>
<evidence type="ECO:0000313" key="3">
    <source>
        <dbReference type="EMBL" id="PNP78642.1"/>
    </source>
</evidence>
<evidence type="ECO:0000256" key="1">
    <source>
        <dbReference type="SAM" id="SignalP"/>
    </source>
</evidence>
<evidence type="ECO:0000259" key="2">
    <source>
        <dbReference type="Pfam" id="PF14856"/>
    </source>
</evidence>
<name>A0A2K0W8N4_GIBNY</name>
<dbReference type="STRING" id="42673.A0A2K0W8N4"/>
<dbReference type="Pfam" id="PF14856">
    <property type="entry name" value="Hce2"/>
    <property type="match status" value="1"/>
</dbReference>
<organism evidence="3 4">
    <name type="scientific">Gibberella nygamai</name>
    <name type="common">Bean root rot disease fungus</name>
    <name type="synonym">Fusarium nygamai</name>
    <dbReference type="NCBI Taxonomy" id="42673"/>
    <lineage>
        <taxon>Eukaryota</taxon>
        <taxon>Fungi</taxon>
        <taxon>Dikarya</taxon>
        <taxon>Ascomycota</taxon>
        <taxon>Pezizomycotina</taxon>
        <taxon>Sordariomycetes</taxon>
        <taxon>Hypocreomycetidae</taxon>
        <taxon>Hypocreales</taxon>
        <taxon>Nectriaceae</taxon>
        <taxon>Fusarium</taxon>
        <taxon>Fusarium fujikuroi species complex</taxon>
    </lineage>
</organism>
<dbReference type="Proteomes" id="UP000236664">
    <property type="component" value="Unassembled WGS sequence"/>
</dbReference>
<keyword evidence="1" id="KW-0732">Signal</keyword>
<evidence type="ECO:0000313" key="4">
    <source>
        <dbReference type="Proteomes" id="UP000236664"/>
    </source>
</evidence>
<proteinExistence type="predicted"/>
<feature type="signal peptide" evidence="1">
    <location>
        <begin position="1"/>
        <end position="18"/>
    </location>
</feature>
<feature type="chain" id="PRO_5014325089" description="Ecp2 effector protein-like domain-containing protein" evidence="1">
    <location>
        <begin position="19"/>
        <end position="152"/>
    </location>
</feature>
<protein>
    <recommendedName>
        <fullName evidence="2">Ecp2 effector protein-like domain-containing protein</fullName>
    </recommendedName>
</protein>
<reference evidence="3 4" key="1">
    <citation type="submission" date="2017-06" db="EMBL/GenBank/DDBJ databases">
        <title>Genome of Fusarium nygamai isolate CS10214.</title>
        <authorList>
            <person name="Gardiner D.M."/>
            <person name="Obanor F."/>
            <person name="Kazan K."/>
        </authorList>
    </citation>
    <scope>NUCLEOTIDE SEQUENCE [LARGE SCALE GENOMIC DNA]</scope>
    <source>
        <strain evidence="3 4">CS10214</strain>
    </source>
</reference>
<sequence length="152" mass="15704">MLVNTSLLTLLMAAFAAASPITESSTSTLTKRKSVNDCGDSTFENHSSGGSPLVADCQRIARNIAGGGTWTVGAGGEHHQLVQYGTCAFGAQGAGSNMNAAHIGNQDIIDLINSSIEKFQWEGKVGAAGVMGCQSLTGLVGGVDMRWGIYHT</sequence>
<dbReference type="OrthoDB" id="73875at2759"/>